<dbReference type="EMBL" id="KZ994875">
    <property type="protein sequence ID" value="RKO91858.1"/>
    <property type="molecule type" value="Genomic_DNA"/>
</dbReference>
<dbReference type="AlphaFoldDB" id="A0A4P9WJZ3"/>
<name>A0A4P9WJZ3_9FUNG</name>
<gene>
    <name evidence="1" type="ORF">BDK51DRAFT_33020</name>
</gene>
<evidence type="ECO:0000313" key="2">
    <source>
        <dbReference type="Proteomes" id="UP000269721"/>
    </source>
</evidence>
<accession>A0A4P9WJZ3</accession>
<protein>
    <submittedName>
        <fullName evidence="1">Uncharacterized protein</fullName>
    </submittedName>
</protein>
<reference evidence="2" key="1">
    <citation type="journal article" date="2018" name="Nat. Microbiol.">
        <title>Leveraging single-cell genomics to expand the fungal tree of life.</title>
        <authorList>
            <person name="Ahrendt S.R."/>
            <person name="Quandt C.A."/>
            <person name="Ciobanu D."/>
            <person name="Clum A."/>
            <person name="Salamov A."/>
            <person name="Andreopoulos B."/>
            <person name="Cheng J.F."/>
            <person name="Woyke T."/>
            <person name="Pelin A."/>
            <person name="Henrissat B."/>
            <person name="Reynolds N.K."/>
            <person name="Benny G.L."/>
            <person name="Smith M.E."/>
            <person name="James T.Y."/>
            <person name="Grigoriev I.V."/>
        </authorList>
    </citation>
    <scope>NUCLEOTIDE SEQUENCE [LARGE SCALE GENOMIC DNA]</scope>
</reference>
<dbReference type="Proteomes" id="UP000269721">
    <property type="component" value="Unassembled WGS sequence"/>
</dbReference>
<evidence type="ECO:0000313" key="1">
    <source>
        <dbReference type="EMBL" id="RKO91858.1"/>
    </source>
</evidence>
<sequence>MSPTAPKIRLRTTPYTVPLGTISPPTPAPFTSTPTASLASIPCLSSGQRATPPPPKSSHPLLISLRAKRYGVGNKYLYNYIHIDPGISSYCLYLDFVTSGVQIGPLVCRGAVDVLKLNTGKRNVIVDTLFDRGYLVYSYPGCENGGEGDSNNCGEGHLGQVWAQAFANETNGSIWSERYPWTQTICQDVTQNGISCGNSTMLSLYGNCSGAPTLNYVKGAVTNDTYFRHFPIGNTTGIPLPAAPGTVNACPNAPNVDAINYWNMTIYNTTTDLISYPYPGGPQVIPGSKLAHDMPSLVNFPYPQLGPQVVNFSLYFQGETPDPSPANLSFILPPDLETYLTGINASSPSSPSVSSSTTISTAVPSPSSASTLTVSSTLSATQTGLLGPKSEGFKLSMSGVEAGLWSCGLTFNCWVCRRVGGRMLPMYNIEAWYGFGKCKMSSVDFFSFSHEIPGTEQMQRYAEPTRQGIRVAAGGGRYDDNRFGHFRALALINKGLAAREFFVSCDGCSIGEERESVDADWERAEQKGGKSAGCKLIGDLDIDTLADEFALLGWRLLLGGPVGRIRSLTIDCRDWPGGTKTLPLITLAPASPQFLLGTVDGTDRLVEESRGVGSLAS</sequence>
<proteinExistence type="predicted"/>
<keyword evidence="2" id="KW-1185">Reference proteome</keyword>
<organism evidence="1 2">
    <name type="scientific">Blyttiomyces helicus</name>
    <dbReference type="NCBI Taxonomy" id="388810"/>
    <lineage>
        <taxon>Eukaryota</taxon>
        <taxon>Fungi</taxon>
        <taxon>Fungi incertae sedis</taxon>
        <taxon>Chytridiomycota</taxon>
        <taxon>Chytridiomycota incertae sedis</taxon>
        <taxon>Chytridiomycetes</taxon>
        <taxon>Chytridiomycetes incertae sedis</taxon>
        <taxon>Blyttiomyces</taxon>
    </lineage>
</organism>